<keyword evidence="1" id="KW-0732">Signal</keyword>
<proteinExistence type="predicted"/>
<gene>
    <name evidence="3" type="ORF">DBO85_11115</name>
</gene>
<dbReference type="PROSITE" id="PS51257">
    <property type="entry name" value="PROKAR_LIPOPROTEIN"/>
    <property type="match status" value="1"/>
</dbReference>
<sequence>MNLFRALLIMLALSGCQASLPPLPPWQGSERLDHAQLGVILDLRSGRALQPAELIDALAEVEQILVGEQHDNRDHHALQLWLLQALQQRRAQGSLLLEMLEPAQQPAVTRTRQLLAEGEEIASVQASLAWKEGWPWQLYGGLVTYALEQPYPLLAANIDREEMLEIFRTPPVLEGTASNRPGVRQTLIEQLRESHCGMLGDDRLPAMLAVQQQRDRRMAEALQRAPQPSMLLAGAFHVRRDLGVPLHLQDLGSRAQVRVLLLLPAGSAVDASMADYVWFTAAPAEQDYCAQFRSKS</sequence>
<dbReference type="PIRSF" id="PIRSF020419">
    <property type="entry name" value="Fe_uptake_reg_CjrA_prd"/>
    <property type="match status" value="1"/>
</dbReference>
<accession>A0A2T5P849</accession>
<dbReference type="Pfam" id="PF04187">
    <property type="entry name" value="Cofac_haem_bdg"/>
    <property type="match status" value="1"/>
</dbReference>
<dbReference type="InterPro" id="IPR016773">
    <property type="entry name" value="Fe3_uptake_reg_CjrA_prd"/>
</dbReference>
<dbReference type="Proteomes" id="UP000244064">
    <property type="component" value="Unassembled WGS sequence"/>
</dbReference>
<dbReference type="SUPFAM" id="SSF159501">
    <property type="entry name" value="EreA/ChaN-like"/>
    <property type="match status" value="1"/>
</dbReference>
<dbReference type="AlphaFoldDB" id="A0A2T5P849"/>
<evidence type="ECO:0000313" key="4">
    <source>
        <dbReference type="Proteomes" id="UP000244064"/>
    </source>
</evidence>
<keyword evidence="4" id="KW-1185">Reference proteome</keyword>
<comment type="caution">
    <text evidence="3">The sequence shown here is derived from an EMBL/GenBank/DDBJ whole genome shotgun (WGS) entry which is preliminary data.</text>
</comment>
<feature type="chain" id="PRO_5015666739" evidence="1">
    <location>
        <begin position="19"/>
        <end position="296"/>
    </location>
</feature>
<evidence type="ECO:0000259" key="2">
    <source>
        <dbReference type="Pfam" id="PF04187"/>
    </source>
</evidence>
<organism evidence="3 4">
    <name type="scientific">Pseudomonas mangrovi</name>
    <dbReference type="NCBI Taxonomy" id="2161748"/>
    <lineage>
        <taxon>Bacteria</taxon>
        <taxon>Pseudomonadati</taxon>
        <taxon>Pseudomonadota</taxon>
        <taxon>Gammaproteobacteria</taxon>
        <taxon>Pseudomonadales</taxon>
        <taxon>Pseudomonadaceae</taxon>
        <taxon>Pseudomonas</taxon>
    </lineage>
</organism>
<protein>
    <submittedName>
        <fullName evidence="3">Iron(III) ABC transporter</fullName>
    </submittedName>
</protein>
<feature type="domain" description="Haem-binding uptake Tiki superfamily ChaN" evidence="2">
    <location>
        <begin position="54"/>
        <end position="248"/>
    </location>
</feature>
<evidence type="ECO:0000313" key="3">
    <source>
        <dbReference type="EMBL" id="PTU73916.1"/>
    </source>
</evidence>
<dbReference type="EMBL" id="QASN01000019">
    <property type="protein sequence ID" value="PTU73916.1"/>
    <property type="molecule type" value="Genomic_DNA"/>
</dbReference>
<dbReference type="Gene3D" id="3.40.50.11550">
    <property type="match status" value="1"/>
</dbReference>
<reference evidence="3 4" key="1">
    <citation type="submission" date="2018-04" db="EMBL/GenBank/DDBJ databases">
        <title>Pseudomonas sp. nov., isolated from mangrove soil.</title>
        <authorList>
            <person name="Chen C."/>
        </authorList>
    </citation>
    <scope>NUCLEOTIDE SEQUENCE [LARGE SCALE GENOMIC DNA]</scope>
    <source>
        <strain evidence="3 4">TC-11</strain>
    </source>
</reference>
<dbReference type="Gene3D" id="1.10.8.760">
    <property type="entry name" value="Haem-binding uptake, Tiki superfamily, ChaN, domain 2"/>
    <property type="match status" value="1"/>
</dbReference>
<dbReference type="RefSeq" id="WP_108107347.1">
    <property type="nucleotide sequence ID" value="NZ_QASN01000019.1"/>
</dbReference>
<dbReference type="CDD" id="cd14727">
    <property type="entry name" value="ChanN-like"/>
    <property type="match status" value="1"/>
</dbReference>
<feature type="signal peptide" evidence="1">
    <location>
        <begin position="1"/>
        <end position="18"/>
    </location>
</feature>
<evidence type="ECO:0000256" key="1">
    <source>
        <dbReference type="SAM" id="SignalP"/>
    </source>
</evidence>
<name>A0A2T5P849_9PSED</name>
<dbReference type="OrthoDB" id="9795827at2"/>
<dbReference type="InterPro" id="IPR007314">
    <property type="entry name" value="Cofac_haem-bd_dom"/>
</dbReference>